<comment type="caution">
    <text evidence="9">The sequence shown here is derived from an EMBL/GenBank/DDBJ whole genome shotgun (WGS) entry which is preliminary data.</text>
</comment>
<dbReference type="Pfam" id="PF00023">
    <property type="entry name" value="Ank"/>
    <property type="match status" value="1"/>
</dbReference>
<dbReference type="InterPro" id="IPR050745">
    <property type="entry name" value="Multifunctional_regulatory"/>
</dbReference>
<evidence type="ECO:0000313" key="9">
    <source>
        <dbReference type="EMBL" id="KAF4462297.1"/>
    </source>
</evidence>
<evidence type="ECO:0000256" key="6">
    <source>
        <dbReference type="SAM" id="MobiDB-lite"/>
    </source>
</evidence>
<feature type="transmembrane region" description="Helical" evidence="7">
    <location>
        <begin position="390"/>
        <end position="411"/>
    </location>
</feature>
<dbReference type="OrthoDB" id="6509908at2759"/>
<dbReference type="Pfam" id="PF07690">
    <property type="entry name" value="MFS_1"/>
    <property type="match status" value="1"/>
</dbReference>
<dbReference type="InterPro" id="IPR002110">
    <property type="entry name" value="Ankyrin_rpt"/>
</dbReference>
<evidence type="ECO:0000256" key="5">
    <source>
        <dbReference type="PROSITE-ProRule" id="PRU00023"/>
    </source>
</evidence>
<feature type="repeat" description="ANK" evidence="5">
    <location>
        <begin position="896"/>
        <end position="928"/>
    </location>
</feature>
<proteinExistence type="predicted"/>
<feature type="transmembrane region" description="Helical" evidence="7">
    <location>
        <begin position="191"/>
        <end position="215"/>
    </location>
</feature>
<feature type="repeat" description="ANK" evidence="5">
    <location>
        <begin position="997"/>
        <end position="1029"/>
    </location>
</feature>
<dbReference type="PANTHER" id="PTHR24189">
    <property type="entry name" value="MYOTROPHIN"/>
    <property type="match status" value="1"/>
</dbReference>
<name>A0A8H4L637_9HYPO</name>
<dbReference type="PROSITE" id="PS50088">
    <property type="entry name" value="ANK_REPEAT"/>
    <property type="match status" value="4"/>
</dbReference>
<dbReference type="SUPFAM" id="SSF103473">
    <property type="entry name" value="MFS general substrate transporter"/>
    <property type="match status" value="1"/>
</dbReference>
<feature type="transmembrane region" description="Helical" evidence="7">
    <location>
        <begin position="299"/>
        <end position="323"/>
    </location>
</feature>
<feature type="transmembrane region" description="Helical" evidence="7">
    <location>
        <begin position="222"/>
        <end position="242"/>
    </location>
</feature>
<dbReference type="PROSITE" id="PS50850">
    <property type="entry name" value="MFS"/>
    <property type="match status" value="1"/>
</dbReference>
<evidence type="ECO:0000256" key="2">
    <source>
        <dbReference type="ARBA" id="ARBA00022737"/>
    </source>
</evidence>
<dbReference type="Pfam" id="PF12796">
    <property type="entry name" value="Ank_2"/>
    <property type="match status" value="1"/>
</dbReference>
<gene>
    <name evidence="9" type="ORF">FALBO_10893</name>
</gene>
<feature type="region of interest" description="Disordered" evidence="6">
    <location>
        <begin position="61"/>
        <end position="83"/>
    </location>
</feature>
<dbReference type="InterPro" id="IPR011701">
    <property type="entry name" value="MFS"/>
</dbReference>
<feature type="transmembrane region" description="Helical" evidence="7">
    <location>
        <begin position="166"/>
        <end position="185"/>
    </location>
</feature>
<keyword evidence="3 5" id="KW-0040">ANK repeat</keyword>
<evidence type="ECO:0000256" key="1">
    <source>
        <dbReference type="ARBA" id="ARBA00004141"/>
    </source>
</evidence>
<feature type="transmembrane region" description="Helical" evidence="7">
    <location>
        <begin position="254"/>
        <end position="278"/>
    </location>
</feature>
<dbReference type="EMBL" id="JAADYS010001557">
    <property type="protein sequence ID" value="KAF4462297.1"/>
    <property type="molecule type" value="Genomic_DNA"/>
</dbReference>
<organism evidence="9 10">
    <name type="scientific">Fusarium albosuccineum</name>
    <dbReference type="NCBI Taxonomy" id="1237068"/>
    <lineage>
        <taxon>Eukaryota</taxon>
        <taxon>Fungi</taxon>
        <taxon>Dikarya</taxon>
        <taxon>Ascomycota</taxon>
        <taxon>Pezizomycotina</taxon>
        <taxon>Sordariomycetes</taxon>
        <taxon>Hypocreomycetidae</taxon>
        <taxon>Hypocreales</taxon>
        <taxon>Nectriaceae</taxon>
        <taxon>Fusarium</taxon>
        <taxon>Fusarium decemcellulare species complex</taxon>
    </lineage>
</organism>
<feature type="repeat" description="ANK" evidence="5">
    <location>
        <begin position="962"/>
        <end position="996"/>
    </location>
</feature>
<dbReference type="PROSITE" id="PS50297">
    <property type="entry name" value="ANK_REP_REGION"/>
    <property type="match status" value="3"/>
</dbReference>
<feature type="transmembrane region" description="Helical" evidence="7">
    <location>
        <begin position="136"/>
        <end position="154"/>
    </location>
</feature>
<keyword evidence="7" id="KW-0812">Transmembrane</keyword>
<keyword evidence="10" id="KW-1185">Reference proteome</keyword>
<feature type="region of interest" description="Disordered" evidence="6">
    <location>
        <begin position="598"/>
        <end position="628"/>
    </location>
</feature>
<dbReference type="Gene3D" id="1.25.40.20">
    <property type="entry name" value="Ankyrin repeat-containing domain"/>
    <property type="match status" value="2"/>
</dbReference>
<feature type="region of interest" description="Disordered" evidence="6">
    <location>
        <begin position="1141"/>
        <end position="1163"/>
    </location>
</feature>
<dbReference type="Gene3D" id="1.20.1250.20">
    <property type="entry name" value="MFS general substrate transporter like domains"/>
    <property type="match status" value="1"/>
</dbReference>
<feature type="region of interest" description="Disordered" evidence="6">
    <location>
        <begin position="649"/>
        <end position="685"/>
    </location>
</feature>
<dbReference type="Proteomes" id="UP000554235">
    <property type="component" value="Unassembled WGS sequence"/>
</dbReference>
<dbReference type="SUPFAM" id="SSF48403">
    <property type="entry name" value="Ankyrin repeat"/>
    <property type="match status" value="1"/>
</dbReference>
<feature type="transmembrane region" description="Helical" evidence="7">
    <location>
        <begin position="361"/>
        <end position="384"/>
    </location>
</feature>
<keyword evidence="4" id="KW-0325">Glycoprotein</keyword>
<keyword evidence="2" id="KW-0677">Repeat</keyword>
<evidence type="ECO:0000256" key="7">
    <source>
        <dbReference type="SAM" id="Phobius"/>
    </source>
</evidence>
<evidence type="ECO:0000256" key="3">
    <source>
        <dbReference type="ARBA" id="ARBA00023043"/>
    </source>
</evidence>
<evidence type="ECO:0000256" key="4">
    <source>
        <dbReference type="ARBA" id="ARBA00023180"/>
    </source>
</evidence>
<dbReference type="AlphaFoldDB" id="A0A8H4L637"/>
<dbReference type="GO" id="GO:0022857">
    <property type="term" value="F:transmembrane transporter activity"/>
    <property type="evidence" value="ECO:0007669"/>
    <property type="project" value="InterPro"/>
</dbReference>
<dbReference type="InterPro" id="IPR036770">
    <property type="entry name" value="Ankyrin_rpt-contain_sf"/>
</dbReference>
<dbReference type="InterPro" id="IPR036259">
    <property type="entry name" value="MFS_trans_sf"/>
</dbReference>
<reference evidence="9 10" key="1">
    <citation type="submission" date="2020-01" db="EMBL/GenBank/DDBJ databases">
        <title>Identification and distribution of gene clusters putatively required for synthesis of sphingolipid metabolism inhibitors in phylogenetically diverse species of the filamentous fungus Fusarium.</title>
        <authorList>
            <person name="Kim H.-S."/>
            <person name="Busman M."/>
            <person name="Brown D.W."/>
            <person name="Divon H."/>
            <person name="Uhlig S."/>
            <person name="Proctor R.H."/>
        </authorList>
    </citation>
    <scope>NUCLEOTIDE SEQUENCE [LARGE SCALE GENOMIC DNA]</scope>
    <source>
        <strain evidence="9 10">NRRL 20459</strain>
    </source>
</reference>
<feature type="transmembrane region" description="Helical" evidence="7">
    <location>
        <begin position="423"/>
        <end position="443"/>
    </location>
</feature>
<dbReference type="InterPro" id="IPR020846">
    <property type="entry name" value="MFS_dom"/>
</dbReference>
<feature type="compositionally biased region" description="Basic and acidic residues" evidence="6">
    <location>
        <begin position="601"/>
        <end position="613"/>
    </location>
</feature>
<keyword evidence="7" id="KW-1133">Transmembrane helix</keyword>
<feature type="domain" description="Major facilitator superfamily (MFS) profile" evidence="8">
    <location>
        <begin position="94"/>
        <end position="494"/>
    </location>
</feature>
<dbReference type="PANTHER" id="PTHR24189:SF50">
    <property type="entry name" value="ANKYRIN REPEAT AND SOCS BOX PROTEIN 2"/>
    <property type="match status" value="1"/>
</dbReference>
<dbReference type="CDD" id="cd17352">
    <property type="entry name" value="MFS_MCT_SLC16"/>
    <property type="match status" value="1"/>
</dbReference>
<feature type="transmembrane region" description="Helical" evidence="7">
    <location>
        <begin position="95"/>
        <end position="116"/>
    </location>
</feature>
<comment type="subcellular location">
    <subcellularLocation>
        <location evidence="1">Membrane</location>
        <topology evidence="1">Multi-pass membrane protein</topology>
    </subcellularLocation>
</comment>
<accession>A0A8H4L637</accession>
<protein>
    <submittedName>
        <fullName evidence="9">Riboflavin transporter MCH5</fullName>
    </submittedName>
</protein>
<keyword evidence="7" id="KW-0472">Membrane</keyword>
<sequence length="1163" mass="126860">MSPLFPQYIYGFVSLLFIPPPTLVPKFTLLSQPHPSSRFQTKRHAILKSSHVPAEKLGMVASSTPKSQGPPAIPTTIEPDRHGNAIEDEHEGPDAWMQALGAFLIYTATWGLLGAYGSYEKYYETAMLASTPSTTIAWVGTLQGVILIMGGVVTGPIFDRGYFRELLIIGTIVTVLGVMMLSLAHHYYQVLLAQGVCIGIGSAILYVPSISLVASRFQRRRALAVFFATSGTAVGGIIYPIIFTNLQPKIGFSWTTRVLGFVTLAELIGALAIMLPAARGKASHKVRSLLDPTAFRDPAFMVFCLALFLVWVAYWVPFFLLPLYAQFKTGASSELSFYVLVICNASTIPGRYLAVPMSNRFGPALTMAGFAFASSILLFGWVGVNTIASTIVWAVLIALFMGPLSVIYPILVPRLSPNKELVGTRMGISSAAAALGTLVGFPVTSALNDIETRIFWKSQVSNGCCMLSGAVLMVFTLTLEMELLAAIIGVADVTARASTGLWKLCEQWRDAPKDVHLLRDDLVQANAFFVQIQKGINKEQARGVDASSWPPACIHDLKRLLHEGQTLVLGVQKMVDELLLKCDLAATEPLQQSLIFQRGLSGDRKQPRSDLTHHINSPQSASLEPLNPGLKSIMIDSSLHVDGRMTEVRSDIGSSPEEERLAIPSPSKSVTEDQPQGWGKLPRSKRRPFPLGKADPCAALLHQSAAKARFINTECEYDCICQCHTIRDYKNWRSTTAPEMLLRVVRHIPNHSSSLSQSIFGYVIRRDLDGLGWALQTKRVCVHDVTGAPGQRRDHIALNWAIKSGDVPIAKFLIDAGFDVAVGLDCVSPVSEALSLFSEGAPEGKEILDMLPVDEFFDSHGYSDLHKIVLGFLPLNLRESLQKPHFLVQVNQSTIDGQTPLSLAAARGDVTAIRTLIEAGAEVDSPTSSGRTPLFNACHSGNLTAVQAIVDGGAAIDHRDKRLRACLHVAAHSRADSSATMSFLIRRGANVNARDRTGSEPLACAVLADKPRSVSLLLHQGADVNNRDWEGEGPLFGAVILNSYSSAQILLDHSADYTNVNNYGWGILHALAAHGDTRMIHLFTRARMRGLDVTMPNLDGKTAIELFEERWDHASADLRMQFEDLLASLGDQRPAAEFKDKDNDMIDESSDGDFYDASDTWLA</sequence>
<dbReference type="GO" id="GO:0016020">
    <property type="term" value="C:membrane"/>
    <property type="evidence" value="ECO:0007669"/>
    <property type="project" value="UniProtKB-SubCell"/>
</dbReference>
<evidence type="ECO:0000259" key="8">
    <source>
        <dbReference type="PROSITE" id="PS50850"/>
    </source>
</evidence>
<feature type="compositionally biased region" description="Acidic residues" evidence="6">
    <location>
        <begin position="1145"/>
        <end position="1156"/>
    </location>
</feature>
<dbReference type="SMART" id="SM00248">
    <property type="entry name" value="ANK"/>
    <property type="match status" value="7"/>
</dbReference>
<evidence type="ECO:0000313" key="10">
    <source>
        <dbReference type="Proteomes" id="UP000554235"/>
    </source>
</evidence>
<feature type="repeat" description="ANK" evidence="5">
    <location>
        <begin position="929"/>
        <end position="961"/>
    </location>
</feature>